<evidence type="ECO:0000256" key="2">
    <source>
        <dbReference type="ARBA" id="ARBA00022723"/>
    </source>
</evidence>
<keyword evidence="6 15" id="KW-0347">Helicase</keyword>
<evidence type="ECO:0000313" key="16">
    <source>
        <dbReference type="Proteomes" id="UP000249377"/>
    </source>
</evidence>
<accession>A0A328U913</accession>
<dbReference type="Pfam" id="PF13307">
    <property type="entry name" value="Helicase_C_2"/>
    <property type="match status" value="1"/>
</dbReference>
<dbReference type="GO" id="GO:0043139">
    <property type="term" value="F:5'-3' DNA helicase activity"/>
    <property type="evidence" value="ECO:0007669"/>
    <property type="project" value="UniProtKB-EC"/>
</dbReference>
<evidence type="ECO:0000256" key="7">
    <source>
        <dbReference type="ARBA" id="ARBA00022840"/>
    </source>
</evidence>
<dbReference type="GO" id="GO:0006281">
    <property type="term" value="P:DNA repair"/>
    <property type="evidence" value="ECO:0007669"/>
    <property type="project" value="UniProtKB-KW"/>
</dbReference>
<dbReference type="GO" id="GO:0003677">
    <property type="term" value="F:DNA binding"/>
    <property type="evidence" value="ECO:0007669"/>
    <property type="project" value="UniProtKB-KW"/>
</dbReference>
<evidence type="ECO:0000256" key="4">
    <source>
        <dbReference type="ARBA" id="ARBA00022763"/>
    </source>
</evidence>
<sequence length="783" mass="88654">MNNAIRLSVRTLVEFLLQHGSIDNRYAGADRAGEGSRIHRKLQKEAGAGYAAEVFLSRTVERDGFTYIIEGRADGIFEEPGGFVIDEIKTVTVPMEHIRADYEPLHWAQAMCYACFYARQNTLSAIGVQLTYYQADTDEIQRFRRTYSLDELEAFFDGLLEKYRPWAELTRDWAVLRTQSLKALAFPFPAYRPGQRRLAAGVYRAIASGSRLFCQAPTGIGKTLSTLFPALKAMGEGKSGRIFYLTAKTITRQAAQEALSILRPGGLRLKAVTLTAKEKICPMPKTDCNPVACPYAAGYYDKISGVLSGLLRGEDFFTREAIEQAAAAHEVCPFELALDLSLWCDLIICDYNYLFDPVVYLRRFFDGGPQDYVFLIDEAHNLLDRARDMYTASLKKSEVLELKKAIGKSDAPLARALNRLNTAMAALRKQCGDEAVFTSKEPLEDFNRALARFSAYCDAWLEDHRDGAAHDALLPLYFEVRFYLKITELYDSHYITCVYRKGSEVQPKLLCLDPSAFLDNAMKRGKAAVLFSATLSPAGYFIDVLGGGEEARYAALPSPFPRENLCLLSACHISTKYTEREKSLNGLCALLYEMVRAQTGNYMVYFPSYQYMRQAYELFHEQYPQVETLLQTADMDEAAREEFLSRFQDAPETTLLGFCVLGGIYSEGINLQGNRLIGVAVVGVGLPQVNREQEILRDYYEESRGHGFAFTYQYPGMNKVLQAAGRLIRSERDRGVVLLVDSRFSRRDYRALFPVHWSGARRIYSTEELRKSLEEFWRQPHFD</sequence>
<keyword evidence="1" id="KW-0004">4Fe-4S</keyword>
<dbReference type="InterPro" id="IPR042493">
    <property type="entry name" value="XPD_DNA_FeS"/>
</dbReference>
<protein>
    <submittedName>
        <fullName evidence="15">ATP-dependent DNA helicase</fullName>
    </submittedName>
</protein>
<evidence type="ECO:0000256" key="8">
    <source>
        <dbReference type="ARBA" id="ARBA00023004"/>
    </source>
</evidence>
<dbReference type="AlphaFoldDB" id="A0A328U913"/>
<dbReference type="GO" id="GO:0046872">
    <property type="term" value="F:metal ion binding"/>
    <property type="evidence" value="ECO:0007669"/>
    <property type="project" value="UniProtKB-KW"/>
</dbReference>
<name>A0A328U913_9FIRM</name>
<comment type="similarity">
    <text evidence="13">Belongs to the helicase family. DinG subfamily.</text>
</comment>
<gene>
    <name evidence="15" type="ORF">DPQ25_12250</name>
</gene>
<evidence type="ECO:0000256" key="10">
    <source>
        <dbReference type="ARBA" id="ARBA00023125"/>
    </source>
</evidence>
<dbReference type="InterPro" id="IPR045028">
    <property type="entry name" value="DinG/Rad3-like"/>
</dbReference>
<dbReference type="GO" id="GO:0051539">
    <property type="term" value="F:4 iron, 4 sulfur cluster binding"/>
    <property type="evidence" value="ECO:0007669"/>
    <property type="project" value="UniProtKB-KW"/>
</dbReference>
<keyword evidence="7" id="KW-0067">ATP-binding</keyword>
<dbReference type="Pfam" id="PF00270">
    <property type="entry name" value="DEAD"/>
    <property type="match status" value="1"/>
</dbReference>
<evidence type="ECO:0000256" key="5">
    <source>
        <dbReference type="ARBA" id="ARBA00022801"/>
    </source>
</evidence>
<dbReference type="InterPro" id="IPR010614">
    <property type="entry name" value="RAD3-like_helicase_DEAD"/>
</dbReference>
<evidence type="ECO:0000313" key="15">
    <source>
        <dbReference type="EMBL" id="RAQ22557.1"/>
    </source>
</evidence>
<evidence type="ECO:0000256" key="9">
    <source>
        <dbReference type="ARBA" id="ARBA00023014"/>
    </source>
</evidence>
<dbReference type="SMART" id="SM00491">
    <property type="entry name" value="HELICc2"/>
    <property type="match status" value="1"/>
</dbReference>
<reference evidence="15 16" key="1">
    <citation type="submission" date="2018-06" db="EMBL/GenBank/DDBJ databases">
        <title>Noncontiguous genome sequence of Ruminococcaceae bacterium ASD2818.</title>
        <authorList>
            <person name="Chaplin A.V."/>
            <person name="Sokolova S.R."/>
            <person name="Kochetkova T.O."/>
            <person name="Goltsov A.Y."/>
            <person name="Trofimov D.Y."/>
            <person name="Efimov B.A."/>
        </authorList>
    </citation>
    <scope>NUCLEOTIDE SEQUENCE [LARGE SCALE GENOMIC DNA]</scope>
    <source>
        <strain evidence="15 16">ASD2818</strain>
    </source>
</reference>
<dbReference type="SMART" id="SM00488">
    <property type="entry name" value="DEXDc2"/>
    <property type="match status" value="1"/>
</dbReference>
<keyword evidence="9" id="KW-0411">Iron-sulfur</keyword>
<evidence type="ECO:0000259" key="14">
    <source>
        <dbReference type="PROSITE" id="PS51193"/>
    </source>
</evidence>
<feature type="domain" description="Helicase ATP-binding" evidence="14">
    <location>
        <begin position="181"/>
        <end position="447"/>
    </location>
</feature>
<dbReference type="Proteomes" id="UP000249377">
    <property type="component" value="Unassembled WGS sequence"/>
</dbReference>
<keyword evidence="4" id="KW-0227">DNA damage</keyword>
<keyword evidence="3" id="KW-0547">Nucleotide-binding</keyword>
<dbReference type="InterPro" id="IPR011545">
    <property type="entry name" value="DEAD/DEAH_box_helicase_dom"/>
</dbReference>
<comment type="caution">
    <text evidence="15">The sequence shown here is derived from an EMBL/GenBank/DDBJ whole genome shotgun (WGS) entry which is preliminary data.</text>
</comment>
<dbReference type="InterPro" id="IPR006555">
    <property type="entry name" value="ATP-dep_Helicase_C"/>
</dbReference>
<dbReference type="InterPro" id="IPR027417">
    <property type="entry name" value="P-loop_NTPase"/>
</dbReference>
<evidence type="ECO:0000256" key="13">
    <source>
        <dbReference type="ARBA" id="ARBA00038058"/>
    </source>
</evidence>
<proteinExistence type="inferred from homology"/>
<keyword evidence="11" id="KW-0234">DNA repair</keyword>
<dbReference type="EMBL" id="QLYR01000011">
    <property type="protein sequence ID" value="RAQ22557.1"/>
    <property type="molecule type" value="Genomic_DNA"/>
</dbReference>
<organism evidence="15 16">
    <name type="scientific">Hydrogeniiclostridium mannosilyticum</name>
    <dbReference type="NCBI Taxonomy" id="2764322"/>
    <lineage>
        <taxon>Bacteria</taxon>
        <taxon>Bacillati</taxon>
        <taxon>Bacillota</taxon>
        <taxon>Clostridia</taxon>
        <taxon>Eubacteriales</taxon>
        <taxon>Acutalibacteraceae</taxon>
        <taxon>Hydrogeniiclostridium</taxon>
    </lineage>
</organism>
<dbReference type="InterPro" id="IPR014013">
    <property type="entry name" value="Helic_SF1/SF2_ATP-bd_DinG/Rad3"/>
</dbReference>
<dbReference type="PROSITE" id="PS51193">
    <property type="entry name" value="HELICASE_ATP_BIND_2"/>
    <property type="match status" value="1"/>
</dbReference>
<dbReference type="RefSeq" id="WP_112333467.1">
    <property type="nucleotide sequence ID" value="NZ_QLYR01000011.1"/>
</dbReference>
<evidence type="ECO:0000256" key="11">
    <source>
        <dbReference type="ARBA" id="ARBA00023204"/>
    </source>
</evidence>
<keyword evidence="16" id="KW-1185">Reference proteome</keyword>
<dbReference type="PANTHER" id="PTHR11472">
    <property type="entry name" value="DNA REPAIR DEAD HELICASE RAD3/XP-D SUBFAMILY MEMBER"/>
    <property type="match status" value="1"/>
</dbReference>
<dbReference type="Gene3D" id="3.90.320.10">
    <property type="match status" value="1"/>
</dbReference>
<keyword evidence="2" id="KW-0479">Metal-binding</keyword>
<evidence type="ECO:0000256" key="12">
    <source>
        <dbReference type="ARBA" id="ARBA00023235"/>
    </source>
</evidence>
<dbReference type="Gene3D" id="1.10.275.40">
    <property type="match status" value="1"/>
</dbReference>
<dbReference type="InterPro" id="IPR006554">
    <property type="entry name" value="Helicase-like_DEXD_c2"/>
</dbReference>
<evidence type="ECO:0000256" key="3">
    <source>
        <dbReference type="ARBA" id="ARBA00022741"/>
    </source>
</evidence>
<keyword evidence="5" id="KW-0378">Hydrolase</keyword>
<evidence type="ECO:0000256" key="1">
    <source>
        <dbReference type="ARBA" id="ARBA00022485"/>
    </source>
</evidence>
<dbReference type="GO" id="GO:0005524">
    <property type="term" value="F:ATP binding"/>
    <property type="evidence" value="ECO:0007669"/>
    <property type="project" value="UniProtKB-KW"/>
</dbReference>
<keyword evidence="8" id="KW-0408">Iron</keyword>
<dbReference type="Gene3D" id="1.10.30.20">
    <property type="entry name" value="Bacterial XPD DNA helicase, FeS cluster domain"/>
    <property type="match status" value="1"/>
</dbReference>
<dbReference type="Pfam" id="PF06733">
    <property type="entry name" value="DEAD_2"/>
    <property type="match status" value="1"/>
</dbReference>
<dbReference type="Gene3D" id="3.40.50.300">
    <property type="entry name" value="P-loop containing nucleotide triphosphate hydrolases"/>
    <property type="match status" value="2"/>
</dbReference>
<keyword evidence="10" id="KW-0238">DNA-binding</keyword>
<dbReference type="GO" id="GO:0016818">
    <property type="term" value="F:hydrolase activity, acting on acid anhydrides, in phosphorus-containing anhydrides"/>
    <property type="evidence" value="ECO:0007669"/>
    <property type="project" value="InterPro"/>
</dbReference>
<dbReference type="PANTHER" id="PTHR11472:SF34">
    <property type="entry name" value="REGULATOR OF TELOMERE ELONGATION HELICASE 1"/>
    <property type="match status" value="1"/>
</dbReference>
<keyword evidence="12" id="KW-0413">Isomerase</keyword>
<dbReference type="InterPro" id="IPR011604">
    <property type="entry name" value="PDDEXK-like_dom_sf"/>
</dbReference>
<dbReference type="SUPFAM" id="SSF52540">
    <property type="entry name" value="P-loop containing nucleoside triphosphate hydrolases"/>
    <property type="match status" value="2"/>
</dbReference>
<evidence type="ECO:0000256" key="6">
    <source>
        <dbReference type="ARBA" id="ARBA00022806"/>
    </source>
</evidence>